<keyword evidence="3" id="KW-1185">Reference proteome</keyword>
<keyword evidence="1" id="KW-1133">Transmembrane helix</keyword>
<dbReference type="Proteomes" id="UP000260812">
    <property type="component" value="Unassembled WGS sequence"/>
</dbReference>
<comment type="caution">
    <text evidence="2">The sequence shown here is derived from an EMBL/GenBank/DDBJ whole genome shotgun (WGS) entry which is preliminary data.</text>
</comment>
<reference evidence="2" key="1">
    <citation type="submission" date="2018-08" db="EMBL/GenBank/DDBJ databases">
        <title>A genome reference for cultivated species of the human gut microbiota.</title>
        <authorList>
            <person name="Zou Y."/>
            <person name="Xue W."/>
            <person name="Luo G."/>
        </authorList>
    </citation>
    <scope>NUCLEOTIDE SEQUENCE [LARGE SCALE GENOMIC DNA]</scope>
    <source>
        <strain evidence="2">TF05-5AC</strain>
    </source>
</reference>
<dbReference type="RefSeq" id="WP_117543943.1">
    <property type="nucleotide sequence ID" value="NZ_QVLV01000002.1"/>
</dbReference>
<feature type="transmembrane region" description="Helical" evidence="1">
    <location>
        <begin position="161"/>
        <end position="179"/>
    </location>
</feature>
<evidence type="ECO:0008006" key="4">
    <source>
        <dbReference type="Google" id="ProtNLM"/>
    </source>
</evidence>
<proteinExistence type="predicted"/>
<protein>
    <recommendedName>
        <fullName evidence="4">Oligosaccharide repeat unit polymerase</fullName>
    </recommendedName>
</protein>
<dbReference type="GeneID" id="97986202"/>
<keyword evidence="1" id="KW-0812">Transmembrane</keyword>
<feature type="transmembrane region" description="Helical" evidence="1">
    <location>
        <begin position="32"/>
        <end position="55"/>
    </location>
</feature>
<feature type="transmembrane region" description="Helical" evidence="1">
    <location>
        <begin position="353"/>
        <end position="372"/>
    </location>
</feature>
<dbReference type="AlphaFoldDB" id="A0A3E3IBI1"/>
<feature type="transmembrane region" description="Helical" evidence="1">
    <location>
        <begin position="232"/>
        <end position="253"/>
    </location>
</feature>
<accession>A0A3E3IBI1</accession>
<organism evidence="2 3">
    <name type="scientific">Eisenbergiella massiliensis</name>
    <dbReference type="NCBI Taxonomy" id="1720294"/>
    <lineage>
        <taxon>Bacteria</taxon>
        <taxon>Bacillati</taxon>
        <taxon>Bacillota</taxon>
        <taxon>Clostridia</taxon>
        <taxon>Lachnospirales</taxon>
        <taxon>Lachnospiraceae</taxon>
        <taxon>Eisenbergiella</taxon>
    </lineage>
</organism>
<evidence type="ECO:0000256" key="1">
    <source>
        <dbReference type="SAM" id="Phobius"/>
    </source>
</evidence>
<feature type="transmembrane region" description="Helical" evidence="1">
    <location>
        <begin position="384"/>
        <end position="411"/>
    </location>
</feature>
<feature type="transmembrane region" description="Helical" evidence="1">
    <location>
        <begin position="191"/>
        <end position="220"/>
    </location>
</feature>
<dbReference type="EMBL" id="QVLV01000002">
    <property type="protein sequence ID" value="RGE64361.1"/>
    <property type="molecule type" value="Genomic_DNA"/>
</dbReference>
<gene>
    <name evidence="2" type="ORF">DXC51_04700</name>
</gene>
<evidence type="ECO:0000313" key="3">
    <source>
        <dbReference type="Proteomes" id="UP000260812"/>
    </source>
</evidence>
<name>A0A3E3IBI1_9FIRM</name>
<feature type="transmembrane region" description="Helical" evidence="1">
    <location>
        <begin position="75"/>
        <end position="96"/>
    </location>
</feature>
<feature type="transmembrane region" description="Helical" evidence="1">
    <location>
        <begin position="123"/>
        <end position="141"/>
    </location>
</feature>
<evidence type="ECO:0000313" key="2">
    <source>
        <dbReference type="EMBL" id="RGE64361.1"/>
    </source>
</evidence>
<sequence>MSPIVDWLMIFITSIVTYKSYKKFVFDRYCSVSFYVVFIVYIFCCFPILLNYLIGMPQYIVVYWYRSFLESMNNASVAVIYDIYIIVAILALYTYGIMMNKKLTQRAVVASCALRNKNENPCIYILGIASPVLFVLLSGNVDQFLIYSSMSLRGVSGQDNLILNSLILVSLFCTCIMIFSGRITAKKICVLLMITFVLAWMQGKRFIIAVMGVFYLFFLTKSELGKKGRKKLFWVLPILGISLIAFSAFYLVIIKPLSNMNFDSVYDMLRVDFGRDDVVKYVIYEEFFKKIHILDYPGQSFFSTLFIFIPRIIWPSKPYSHYQYLTSSILNLPIPKLPAGTTPCWYEMTLCNFGYLGFLVGILGLIGFCYFADSMKQTKSKSLVFMLILVLLTQNTDVYVVYIFFIFMYYLKQHIKYPKIKIKFSKK</sequence>
<keyword evidence="1" id="KW-0472">Membrane</keyword>